<evidence type="ECO:0000256" key="4">
    <source>
        <dbReference type="ARBA" id="ARBA00022553"/>
    </source>
</evidence>
<evidence type="ECO:0000313" key="16">
    <source>
        <dbReference type="EMBL" id="MFB9834403.1"/>
    </source>
</evidence>
<proteinExistence type="predicted"/>
<sequence>MSCISSSRSRSPGRVPAAPGGLSPTLVLVLGTYAVGTDAFVIAGFLPSIADALNVPAADGRRAITLFVLTYAVLAPVLVATTARVPRRVLLVGALTVIGLANLASALAPTLPVLIAGRMLAAAGAATYTPIAAQVCAALVRPRARVAALTMIISGMAVAVTLGLTLGEIAGHWLDWRAALGTVSVVCLLAGVGVALTLPSLPGRARVRVRPPYRPRLTAVVPIAVLGIVVGYGAYAYFVPGLRAIGLPDAAAVVVLFAYGLGAMFANTVTGLRRAGEERRRIARELHDSLTHNITLIKVQAGIAVHLARQRDEPVPESLLAIEEASTEAMRELRAALHLLRDPDGRPAGGGLDRLSGLIDQARSAGVPTAMTVSGERRTLPGEVDRTAYRIVQEALTNVSRHAGGASALVRIAYRPDRLTVQVDDDGLARPGAPPEPGIGLTGMRERVAALGGRLHTGPRRDGGFTVQAELPLGASDAPAPAHSRGP</sequence>
<dbReference type="InterPro" id="IPR003594">
    <property type="entry name" value="HATPase_dom"/>
</dbReference>
<dbReference type="Gene3D" id="1.20.5.1930">
    <property type="match status" value="1"/>
</dbReference>
<feature type="domain" description="Major facilitator superfamily (MFS) profile" evidence="15">
    <location>
        <begin position="24"/>
        <end position="487"/>
    </location>
</feature>
<dbReference type="Proteomes" id="UP001589627">
    <property type="component" value="Unassembled WGS sequence"/>
</dbReference>
<dbReference type="CDD" id="cd16917">
    <property type="entry name" value="HATPase_UhpB-NarQ-NarX-like"/>
    <property type="match status" value="1"/>
</dbReference>
<evidence type="ECO:0000256" key="3">
    <source>
        <dbReference type="ARBA" id="ARBA00012438"/>
    </source>
</evidence>
<evidence type="ECO:0000256" key="13">
    <source>
        <dbReference type="SAM" id="MobiDB-lite"/>
    </source>
</evidence>
<accession>A0ABV5YH84</accession>
<evidence type="ECO:0000256" key="12">
    <source>
        <dbReference type="ARBA" id="ARBA00023136"/>
    </source>
</evidence>
<gene>
    <name evidence="16" type="ORF">ACFFNX_19665</name>
</gene>
<comment type="subcellular location">
    <subcellularLocation>
        <location evidence="2">Cell membrane</location>
        <topology evidence="2">Multi-pass membrane protein</topology>
    </subcellularLocation>
</comment>
<comment type="catalytic activity">
    <reaction evidence="1">
        <text>ATP + protein L-histidine = ADP + protein N-phospho-L-histidine.</text>
        <dbReference type="EC" id="2.7.13.3"/>
    </reaction>
</comment>
<keyword evidence="5" id="KW-0808">Transferase</keyword>
<dbReference type="Pfam" id="PF07690">
    <property type="entry name" value="MFS_1"/>
    <property type="match status" value="1"/>
</dbReference>
<feature type="transmembrane region" description="Helical" evidence="14">
    <location>
        <begin position="21"/>
        <end position="43"/>
    </location>
</feature>
<feature type="region of interest" description="Disordered" evidence="13">
    <location>
        <begin position="454"/>
        <end position="487"/>
    </location>
</feature>
<dbReference type="InterPro" id="IPR050482">
    <property type="entry name" value="Sensor_HK_TwoCompSys"/>
</dbReference>
<feature type="transmembrane region" description="Helical" evidence="14">
    <location>
        <begin position="63"/>
        <end position="82"/>
    </location>
</feature>
<dbReference type="RefSeq" id="WP_378203934.1">
    <property type="nucleotide sequence ID" value="NZ_JBHLZP010000137.1"/>
</dbReference>
<evidence type="ECO:0000256" key="10">
    <source>
        <dbReference type="ARBA" id="ARBA00022989"/>
    </source>
</evidence>
<evidence type="ECO:0000256" key="8">
    <source>
        <dbReference type="ARBA" id="ARBA00022777"/>
    </source>
</evidence>
<keyword evidence="11" id="KW-0902">Two-component regulatory system</keyword>
<feature type="transmembrane region" description="Helical" evidence="14">
    <location>
        <begin position="250"/>
        <end position="272"/>
    </location>
</feature>
<protein>
    <recommendedName>
        <fullName evidence="3">histidine kinase</fullName>
        <ecNumber evidence="3">2.7.13.3</ecNumber>
    </recommendedName>
</protein>
<organism evidence="16 17">
    <name type="scientific">Actinoallomurus acaciae</name>
    <dbReference type="NCBI Taxonomy" id="502577"/>
    <lineage>
        <taxon>Bacteria</taxon>
        <taxon>Bacillati</taxon>
        <taxon>Actinomycetota</taxon>
        <taxon>Actinomycetes</taxon>
        <taxon>Streptosporangiales</taxon>
        <taxon>Thermomonosporaceae</taxon>
        <taxon>Actinoallomurus</taxon>
    </lineage>
</organism>
<keyword evidence="9" id="KW-0067">ATP-binding</keyword>
<evidence type="ECO:0000259" key="15">
    <source>
        <dbReference type="PROSITE" id="PS50850"/>
    </source>
</evidence>
<evidence type="ECO:0000313" key="17">
    <source>
        <dbReference type="Proteomes" id="UP001589627"/>
    </source>
</evidence>
<feature type="transmembrane region" description="Helical" evidence="14">
    <location>
        <begin position="120"/>
        <end position="140"/>
    </location>
</feature>
<evidence type="ECO:0000256" key="6">
    <source>
        <dbReference type="ARBA" id="ARBA00022692"/>
    </source>
</evidence>
<evidence type="ECO:0000256" key="1">
    <source>
        <dbReference type="ARBA" id="ARBA00000085"/>
    </source>
</evidence>
<name>A0ABV5YH84_9ACTN</name>
<feature type="transmembrane region" description="Helical" evidence="14">
    <location>
        <begin position="178"/>
        <end position="198"/>
    </location>
</feature>
<dbReference type="PROSITE" id="PS50850">
    <property type="entry name" value="MFS"/>
    <property type="match status" value="1"/>
</dbReference>
<evidence type="ECO:0000256" key="14">
    <source>
        <dbReference type="SAM" id="Phobius"/>
    </source>
</evidence>
<evidence type="ECO:0000256" key="5">
    <source>
        <dbReference type="ARBA" id="ARBA00022679"/>
    </source>
</evidence>
<dbReference type="SUPFAM" id="SSF55874">
    <property type="entry name" value="ATPase domain of HSP90 chaperone/DNA topoisomerase II/histidine kinase"/>
    <property type="match status" value="1"/>
</dbReference>
<dbReference type="EC" id="2.7.13.3" evidence="3"/>
<evidence type="ECO:0000256" key="9">
    <source>
        <dbReference type="ARBA" id="ARBA00022840"/>
    </source>
</evidence>
<keyword evidence="10 14" id="KW-1133">Transmembrane helix</keyword>
<keyword evidence="17" id="KW-1185">Reference proteome</keyword>
<keyword evidence="6 14" id="KW-0812">Transmembrane</keyword>
<reference evidence="16 17" key="1">
    <citation type="submission" date="2024-09" db="EMBL/GenBank/DDBJ databases">
        <authorList>
            <person name="Sun Q."/>
            <person name="Mori K."/>
        </authorList>
    </citation>
    <scope>NUCLEOTIDE SEQUENCE [LARGE SCALE GENOMIC DNA]</scope>
    <source>
        <strain evidence="16 17">TBRC 0563</strain>
    </source>
</reference>
<dbReference type="Gene3D" id="3.30.565.10">
    <property type="entry name" value="Histidine kinase-like ATPase, C-terminal domain"/>
    <property type="match status" value="1"/>
</dbReference>
<feature type="transmembrane region" description="Helical" evidence="14">
    <location>
        <begin position="219"/>
        <end position="238"/>
    </location>
</feature>
<dbReference type="PANTHER" id="PTHR24421:SF10">
    <property type="entry name" value="NITRATE_NITRITE SENSOR PROTEIN NARQ"/>
    <property type="match status" value="1"/>
</dbReference>
<keyword evidence="7" id="KW-0547">Nucleotide-binding</keyword>
<feature type="transmembrane region" description="Helical" evidence="14">
    <location>
        <begin position="147"/>
        <end position="166"/>
    </location>
</feature>
<dbReference type="SUPFAM" id="SSF103473">
    <property type="entry name" value="MFS general substrate transporter"/>
    <property type="match status" value="1"/>
</dbReference>
<dbReference type="Gene3D" id="1.20.1250.20">
    <property type="entry name" value="MFS general substrate transporter like domains"/>
    <property type="match status" value="1"/>
</dbReference>
<dbReference type="InterPro" id="IPR011712">
    <property type="entry name" value="Sig_transdc_His_kin_sub3_dim/P"/>
</dbReference>
<keyword evidence="4" id="KW-0597">Phosphoprotein</keyword>
<dbReference type="InterPro" id="IPR036890">
    <property type="entry name" value="HATPase_C_sf"/>
</dbReference>
<feature type="transmembrane region" description="Helical" evidence="14">
    <location>
        <begin position="89"/>
        <end position="108"/>
    </location>
</feature>
<keyword evidence="12 14" id="KW-0472">Membrane</keyword>
<dbReference type="Pfam" id="PF07730">
    <property type="entry name" value="HisKA_3"/>
    <property type="match status" value="1"/>
</dbReference>
<dbReference type="CDD" id="cd17324">
    <property type="entry name" value="MFS_NepI_like"/>
    <property type="match status" value="1"/>
</dbReference>
<dbReference type="InterPro" id="IPR020846">
    <property type="entry name" value="MFS_dom"/>
</dbReference>
<dbReference type="PANTHER" id="PTHR24421">
    <property type="entry name" value="NITRATE/NITRITE SENSOR PROTEIN NARX-RELATED"/>
    <property type="match status" value="1"/>
</dbReference>
<evidence type="ECO:0000256" key="7">
    <source>
        <dbReference type="ARBA" id="ARBA00022741"/>
    </source>
</evidence>
<dbReference type="EMBL" id="JBHLZP010000137">
    <property type="protein sequence ID" value="MFB9834403.1"/>
    <property type="molecule type" value="Genomic_DNA"/>
</dbReference>
<dbReference type="InterPro" id="IPR036259">
    <property type="entry name" value="MFS_trans_sf"/>
</dbReference>
<dbReference type="Pfam" id="PF02518">
    <property type="entry name" value="HATPase_c"/>
    <property type="match status" value="1"/>
</dbReference>
<evidence type="ECO:0000256" key="2">
    <source>
        <dbReference type="ARBA" id="ARBA00004651"/>
    </source>
</evidence>
<keyword evidence="8" id="KW-0418">Kinase</keyword>
<dbReference type="InterPro" id="IPR011701">
    <property type="entry name" value="MFS"/>
</dbReference>
<comment type="caution">
    <text evidence="16">The sequence shown here is derived from an EMBL/GenBank/DDBJ whole genome shotgun (WGS) entry which is preliminary data.</text>
</comment>
<evidence type="ECO:0000256" key="11">
    <source>
        <dbReference type="ARBA" id="ARBA00023012"/>
    </source>
</evidence>